<name>A0AA35IQN6_SACMI</name>
<keyword evidence="2" id="KW-0732">Signal</keyword>
<dbReference type="Proteomes" id="UP001161438">
    <property type="component" value="Chromosome 12"/>
</dbReference>
<dbReference type="EMBL" id="OX365768">
    <property type="protein sequence ID" value="CAI4035111.1"/>
    <property type="molecule type" value="Genomic_DNA"/>
</dbReference>
<evidence type="ECO:0000313" key="4">
    <source>
        <dbReference type="Proteomes" id="UP001161438"/>
    </source>
</evidence>
<dbReference type="GeneID" id="80919965"/>
<organism evidence="3 4">
    <name type="scientific">Saccharomyces mikatae IFO 1815</name>
    <dbReference type="NCBI Taxonomy" id="226126"/>
    <lineage>
        <taxon>Eukaryota</taxon>
        <taxon>Fungi</taxon>
        <taxon>Dikarya</taxon>
        <taxon>Ascomycota</taxon>
        <taxon>Saccharomycotina</taxon>
        <taxon>Saccharomycetes</taxon>
        <taxon>Saccharomycetales</taxon>
        <taxon>Saccharomycetaceae</taxon>
        <taxon>Saccharomyces</taxon>
    </lineage>
</organism>
<evidence type="ECO:0000256" key="2">
    <source>
        <dbReference type="SAM" id="SignalP"/>
    </source>
</evidence>
<accession>A0AA35IQN6</accession>
<feature type="chain" id="PRO_5041270034" description="YLR194C-like protein" evidence="2">
    <location>
        <begin position="18"/>
        <end position="251"/>
    </location>
</feature>
<feature type="region of interest" description="Disordered" evidence="1">
    <location>
        <begin position="20"/>
        <end position="50"/>
    </location>
</feature>
<proteinExistence type="predicted"/>
<evidence type="ECO:0000313" key="3">
    <source>
        <dbReference type="EMBL" id="CAI4035111.1"/>
    </source>
</evidence>
<evidence type="ECO:0000256" key="1">
    <source>
        <dbReference type="SAM" id="MobiDB-lite"/>
    </source>
</evidence>
<dbReference type="AlphaFoldDB" id="A0AA35IQN6"/>
<dbReference type="RefSeq" id="XP_056078231.1">
    <property type="nucleotide sequence ID" value="XM_056224299.1"/>
</dbReference>
<feature type="signal peptide" evidence="2">
    <location>
        <begin position="1"/>
        <end position="17"/>
    </location>
</feature>
<sequence length="251" mass="25737">MKASSILITFLISLVGAQKDTGSLDGQDSKDSSQKKSSNSQETASVTKDDQKITSVTISTEKVPVQTSNAVSNTYAVAPSATVVTTDAQGKTTTQYLWWVAETNSAATTISTVSVQPRSEASSIKDSSASYTATSADTPITIVTTTNSLGEAYTSTIWWLPSSAVTGSTASSSKLSSGSSLKSSSNSKEVSTIRSAYVTTSGSKVETLTTTYKSTVNAKVASGISNSTNGAFAGTHIAYGAGIFAVGALLL</sequence>
<reference evidence="3" key="1">
    <citation type="submission" date="2022-10" db="EMBL/GenBank/DDBJ databases">
        <authorList>
            <person name="Byrne P K."/>
        </authorList>
    </citation>
    <scope>NUCLEOTIDE SEQUENCE</scope>
    <source>
        <strain evidence="3">IFO1815</strain>
    </source>
</reference>
<protein>
    <recommendedName>
        <fullName evidence="5">YLR194C-like protein</fullName>
    </recommendedName>
</protein>
<evidence type="ECO:0008006" key="5">
    <source>
        <dbReference type="Google" id="ProtNLM"/>
    </source>
</evidence>
<gene>
    <name evidence="3" type="primary">SMKI12G2510</name>
    <name evidence="3" type="ORF">SMKI_12G2510</name>
</gene>
<keyword evidence="4" id="KW-1185">Reference proteome</keyword>